<dbReference type="InterPro" id="IPR000719">
    <property type="entry name" value="Prot_kinase_dom"/>
</dbReference>
<dbReference type="InterPro" id="IPR001245">
    <property type="entry name" value="Ser-Thr/Tyr_kinase_cat_dom"/>
</dbReference>
<evidence type="ECO:0000259" key="4">
    <source>
        <dbReference type="PROSITE" id="PS50011"/>
    </source>
</evidence>
<feature type="domain" description="Protein kinase" evidence="4">
    <location>
        <begin position="1"/>
        <end position="135"/>
    </location>
</feature>
<sequence>MGFVRFKAYINHSFFNIYTDFYKCLYFKRLLLLQWRCFAFIGHIYIKSDVYAFGMVMLEIITGLRANGRDRNMLDWARPFLSGKKRLQKIMDPRLEGDYPTKAASKMAELILICLRIEPKQRPSMEEVVSELQGINEIKIKPTRSKAKTRQSSDWHQQNRRWSTFGSKPDTEAWSASSWLSGVKVLFSSKQDRAWTETNRKKPKK</sequence>
<dbReference type="PROSITE" id="PS50011">
    <property type="entry name" value="PROTEIN_KINASE_DOM"/>
    <property type="match status" value="1"/>
</dbReference>
<evidence type="ECO:0000256" key="2">
    <source>
        <dbReference type="ARBA" id="ARBA00022475"/>
    </source>
</evidence>
<dbReference type="Proteomes" id="UP000245207">
    <property type="component" value="Unassembled WGS sequence"/>
</dbReference>
<keyword evidence="5" id="KW-0808">Transferase</keyword>
<dbReference type="Gene3D" id="1.10.510.10">
    <property type="entry name" value="Transferase(Phosphotransferase) domain 1"/>
    <property type="match status" value="1"/>
</dbReference>
<dbReference type="PANTHER" id="PTHR45621">
    <property type="entry name" value="OS01G0588500 PROTEIN-RELATED"/>
    <property type="match status" value="1"/>
</dbReference>
<proteinExistence type="predicted"/>
<reference evidence="5 6" key="1">
    <citation type="journal article" date="2018" name="Mol. Plant">
        <title>The genome of Artemisia annua provides insight into the evolution of Asteraceae family and artemisinin biosynthesis.</title>
        <authorList>
            <person name="Shen Q."/>
            <person name="Zhang L."/>
            <person name="Liao Z."/>
            <person name="Wang S."/>
            <person name="Yan T."/>
            <person name="Shi P."/>
            <person name="Liu M."/>
            <person name="Fu X."/>
            <person name="Pan Q."/>
            <person name="Wang Y."/>
            <person name="Lv Z."/>
            <person name="Lu X."/>
            <person name="Zhang F."/>
            <person name="Jiang W."/>
            <person name="Ma Y."/>
            <person name="Chen M."/>
            <person name="Hao X."/>
            <person name="Li L."/>
            <person name="Tang Y."/>
            <person name="Lv G."/>
            <person name="Zhou Y."/>
            <person name="Sun X."/>
            <person name="Brodelius P.E."/>
            <person name="Rose J.K.C."/>
            <person name="Tang K."/>
        </authorList>
    </citation>
    <scope>NUCLEOTIDE SEQUENCE [LARGE SCALE GENOMIC DNA]</scope>
    <source>
        <strain evidence="6">cv. Huhao1</strain>
        <tissue evidence="5">Leaf</tissue>
    </source>
</reference>
<dbReference type="OrthoDB" id="1936432at2759"/>
<comment type="subcellular location">
    <subcellularLocation>
        <location evidence="1">Cell membrane</location>
    </subcellularLocation>
</comment>
<keyword evidence="5" id="KW-0418">Kinase</keyword>
<feature type="compositionally biased region" description="Polar residues" evidence="3">
    <location>
        <begin position="150"/>
        <end position="166"/>
    </location>
</feature>
<comment type="caution">
    <text evidence="5">The sequence shown here is derived from an EMBL/GenBank/DDBJ whole genome shotgun (WGS) entry which is preliminary data.</text>
</comment>
<evidence type="ECO:0000256" key="1">
    <source>
        <dbReference type="ARBA" id="ARBA00004236"/>
    </source>
</evidence>
<dbReference type="STRING" id="35608.A0A2U1LIA1"/>
<name>A0A2U1LIA1_ARTAN</name>
<keyword evidence="6" id="KW-1185">Reference proteome</keyword>
<dbReference type="SUPFAM" id="SSF56112">
    <property type="entry name" value="Protein kinase-like (PK-like)"/>
    <property type="match status" value="1"/>
</dbReference>
<evidence type="ECO:0000256" key="3">
    <source>
        <dbReference type="SAM" id="MobiDB-lite"/>
    </source>
</evidence>
<keyword evidence="2" id="KW-1003">Cell membrane</keyword>
<dbReference type="AlphaFoldDB" id="A0A2U1LIA1"/>
<dbReference type="InterPro" id="IPR011009">
    <property type="entry name" value="Kinase-like_dom_sf"/>
</dbReference>
<evidence type="ECO:0000313" key="5">
    <source>
        <dbReference type="EMBL" id="PWA48699.1"/>
    </source>
</evidence>
<gene>
    <name evidence="5" type="ORF">CTI12_AA387840</name>
</gene>
<dbReference type="Pfam" id="PF07714">
    <property type="entry name" value="PK_Tyr_Ser-Thr"/>
    <property type="match status" value="1"/>
</dbReference>
<dbReference type="InterPro" id="IPR050823">
    <property type="entry name" value="Plant_Ser_Thr_Prot_Kinase"/>
</dbReference>
<protein>
    <submittedName>
        <fullName evidence="5">Protein kinase-like domain-containing protein</fullName>
    </submittedName>
</protein>
<dbReference type="GO" id="GO:0005524">
    <property type="term" value="F:ATP binding"/>
    <property type="evidence" value="ECO:0007669"/>
    <property type="project" value="InterPro"/>
</dbReference>
<dbReference type="EMBL" id="PKPP01009252">
    <property type="protein sequence ID" value="PWA48699.1"/>
    <property type="molecule type" value="Genomic_DNA"/>
</dbReference>
<dbReference type="GO" id="GO:0004672">
    <property type="term" value="F:protein kinase activity"/>
    <property type="evidence" value="ECO:0007669"/>
    <property type="project" value="InterPro"/>
</dbReference>
<keyword evidence="2" id="KW-0472">Membrane</keyword>
<dbReference type="GO" id="GO:0005886">
    <property type="term" value="C:plasma membrane"/>
    <property type="evidence" value="ECO:0007669"/>
    <property type="project" value="UniProtKB-SubCell"/>
</dbReference>
<accession>A0A2U1LIA1</accession>
<evidence type="ECO:0000313" key="6">
    <source>
        <dbReference type="Proteomes" id="UP000245207"/>
    </source>
</evidence>
<feature type="region of interest" description="Disordered" evidence="3">
    <location>
        <begin position="142"/>
        <end position="173"/>
    </location>
</feature>
<organism evidence="5 6">
    <name type="scientific">Artemisia annua</name>
    <name type="common">Sweet wormwood</name>
    <dbReference type="NCBI Taxonomy" id="35608"/>
    <lineage>
        <taxon>Eukaryota</taxon>
        <taxon>Viridiplantae</taxon>
        <taxon>Streptophyta</taxon>
        <taxon>Embryophyta</taxon>
        <taxon>Tracheophyta</taxon>
        <taxon>Spermatophyta</taxon>
        <taxon>Magnoliopsida</taxon>
        <taxon>eudicotyledons</taxon>
        <taxon>Gunneridae</taxon>
        <taxon>Pentapetalae</taxon>
        <taxon>asterids</taxon>
        <taxon>campanulids</taxon>
        <taxon>Asterales</taxon>
        <taxon>Asteraceae</taxon>
        <taxon>Asteroideae</taxon>
        <taxon>Anthemideae</taxon>
        <taxon>Artemisiinae</taxon>
        <taxon>Artemisia</taxon>
    </lineage>
</organism>